<dbReference type="AlphaFoldDB" id="A0A381R5E1"/>
<sequence length="180" mass="20173">MMDAVPDGWQVLDGELTRVGRGRDLITKAQFENFDLTLEWKVELGGNSGILFRAVEGPEQIYMGAPEMQILDDDNHADGRSPLTSVGSNYAIHPAPRGLAHPVGEWNSVRILVDGNHVEHWLNSFRTVEYELGSVDWLERVAASKFSQWPEYGQASKGHIGLQEHGDVVAFRNIKIRRLP</sequence>
<dbReference type="Pfam" id="PF06439">
    <property type="entry name" value="3keto-disac_hyd"/>
    <property type="match status" value="1"/>
</dbReference>
<evidence type="ECO:0000259" key="1">
    <source>
        <dbReference type="Pfam" id="PF06439"/>
    </source>
</evidence>
<dbReference type="InterPro" id="IPR010496">
    <property type="entry name" value="AL/BT2_dom"/>
</dbReference>
<dbReference type="GO" id="GO:0016787">
    <property type="term" value="F:hydrolase activity"/>
    <property type="evidence" value="ECO:0007669"/>
    <property type="project" value="InterPro"/>
</dbReference>
<organism evidence="2">
    <name type="scientific">marine metagenome</name>
    <dbReference type="NCBI Taxonomy" id="408172"/>
    <lineage>
        <taxon>unclassified sequences</taxon>
        <taxon>metagenomes</taxon>
        <taxon>ecological metagenomes</taxon>
    </lineage>
</organism>
<protein>
    <recommendedName>
        <fullName evidence="1">3-keto-alpha-glucoside-1,2-lyase/3-keto-2-hydroxy-glucal hydratase domain-containing protein</fullName>
    </recommendedName>
</protein>
<evidence type="ECO:0000313" key="2">
    <source>
        <dbReference type="EMBL" id="SUZ86976.1"/>
    </source>
</evidence>
<feature type="domain" description="3-keto-alpha-glucoside-1,2-lyase/3-keto-2-hydroxy-glucal hydratase" evidence="1">
    <location>
        <begin position="7"/>
        <end position="177"/>
    </location>
</feature>
<accession>A0A381R5E1</accession>
<gene>
    <name evidence="2" type="ORF">METZ01_LOCUS39830</name>
</gene>
<reference evidence="2" key="1">
    <citation type="submission" date="2018-05" db="EMBL/GenBank/DDBJ databases">
        <authorList>
            <person name="Lanie J.A."/>
            <person name="Ng W.-L."/>
            <person name="Kazmierczak K.M."/>
            <person name="Andrzejewski T.M."/>
            <person name="Davidsen T.M."/>
            <person name="Wayne K.J."/>
            <person name="Tettelin H."/>
            <person name="Glass J.I."/>
            <person name="Rusch D."/>
            <person name="Podicherti R."/>
            <person name="Tsui H.-C.T."/>
            <person name="Winkler M.E."/>
        </authorList>
    </citation>
    <scope>NUCLEOTIDE SEQUENCE</scope>
</reference>
<dbReference type="Gene3D" id="2.60.120.560">
    <property type="entry name" value="Exo-inulinase, domain 1"/>
    <property type="match status" value="1"/>
</dbReference>
<dbReference type="EMBL" id="UINC01001705">
    <property type="protein sequence ID" value="SUZ86976.1"/>
    <property type="molecule type" value="Genomic_DNA"/>
</dbReference>
<proteinExistence type="predicted"/>
<name>A0A381R5E1_9ZZZZ</name>